<evidence type="ECO:0000313" key="1">
    <source>
        <dbReference type="EMBL" id="ASO19414.1"/>
    </source>
</evidence>
<proteinExistence type="predicted"/>
<dbReference type="PANTHER" id="PTHR34094">
    <property type="match status" value="1"/>
</dbReference>
<accession>A0A221W0W0</accession>
<dbReference type="KEGG" id="ahg:AHOG_08850"/>
<organism evidence="1 2">
    <name type="scientific">Actinoalloteichus hoggarensis</name>
    <dbReference type="NCBI Taxonomy" id="1470176"/>
    <lineage>
        <taxon>Bacteria</taxon>
        <taxon>Bacillati</taxon>
        <taxon>Actinomycetota</taxon>
        <taxon>Actinomycetes</taxon>
        <taxon>Pseudonocardiales</taxon>
        <taxon>Pseudonocardiaceae</taxon>
        <taxon>Actinoalloteichus</taxon>
    </lineage>
</organism>
<dbReference type="RefSeq" id="WP_093940916.1">
    <property type="nucleotide sequence ID" value="NZ_CP022521.1"/>
</dbReference>
<dbReference type="PANTHER" id="PTHR34094:SF1">
    <property type="entry name" value="PROTEIN FAM185A"/>
    <property type="match status" value="1"/>
</dbReference>
<dbReference type="Proteomes" id="UP000204221">
    <property type="component" value="Chromosome"/>
</dbReference>
<sequence>MTENEAHEATPSTPIRTQSFTVDGPAELDAFVATGRIEIILSDDPGVEVEVRHDPTEQSPLVNGFHDFLGWVSEQISEGRVRDVPGNAVRETRIESVGRRIVVRTPKDLGLRQVALVARIRAPHGSSVVARSESGDIAVTGTADRVEVQTGTGAIRVETADGHASVHGGTGQVRLGALRDGLVVRAGTGDLEIVSIDGPATVNTGTGDVWIGVAQSNLSVRTGSGSVSIAEAVSGRLELISGAGEIRVGIRPGVRAELDVAAPGGTARSELPVSGEQPEEEAAVRLRARTGAGNALITRATA</sequence>
<dbReference type="OrthoDB" id="3677688at2"/>
<dbReference type="EMBL" id="CP022521">
    <property type="protein sequence ID" value="ASO19414.1"/>
    <property type="molecule type" value="Genomic_DNA"/>
</dbReference>
<dbReference type="Gene3D" id="2.160.20.120">
    <property type="match status" value="1"/>
</dbReference>
<reference evidence="1 2" key="1">
    <citation type="submission" date="2017-07" db="EMBL/GenBank/DDBJ databases">
        <title>Complete genome sequence of Actinoalloteichus hoggarensis DSM 45943, type strain of Actinoalloteichus hoggarensis.</title>
        <authorList>
            <person name="Ruckert C."/>
            <person name="Nouioui I."/>
            <person name="Willmese J."/>
            <person name="van Wezel G."/>
            <person name="Klenk H.-P."/>
            <person name="Kalinowski J."/>
            <person name="Zotchev S.B."/>
        </authorList>
    </citation>
    <scope>NUCLEOTIDE SEQUENCE [LARGE SCALE GENOMIC DNA]</scope>
    <source>
        <strain evidence="1 2">DSM 45943</strain>
    </source>
</reference>
<gene>
    <name evidence="1" type="ORF">AHOG_08850</name>
</gene>
<dbReference type="AlphaFoldDB" id="A0A221W0W0"/>
<name>A0A221W0W0_9PSEU</name>
<keyword evidence="2" id="KW-1185">Reference proteome</keyword>
<protein>
    <submittedName>
        <fullName evidence="1">Uncharacterized protein</fullName>
    </submittedName>
</protein>
<evidence type="ECO:0000313" key="2">
    <source>
        <dbReference type="Proteomes" id="UP000204221"/>
    </source>
</evidence>